<reference evidence="2 3" key="1">
    <citation type="journal article" date="2023" name="Plants (Basel)">
        <title>Bridging the Gap: Combining Genomics and Transcriptomics Approaches to Understand Stylosanthes scabra, an Orphan Legume from the Brazilian Caatinga.</title>
        <authorList>
            <person name="Ferreira-Neto J.R.C."/>
            <person name="da Silva M.D."/>
            <person name="Binneck E."/>
            <person name="de Melo N.F."/>
            <person name="da Silva R.H."/>
            <person name="de Melo A.L.T.M."/>
            <person name="Pandolfi V."/>
            <person name="Bustamante F.O."/>
            <person name="Brasileiro-Vidal A.C."/>
            <person name="Benko-Iseppon A.M."/>
        </authorList>
    </citation>
    <scope>NUCLEOTIDE SEQUENCE [LARGE SCALE GENOMIC DNA]</scope>
    <source>
        <tissue evidence="2">Leaves</tissue>
    </source>
</reference>
<feature type="region of interest" description="Disordered" evidence="1">
    <location>
        <begin position="59"/>
        <end position="137"/>
    </location>
</feature>
<feature type="compositionally biased region" description="Polar residues" evidence="1">
    <location>
        <begin position="205"/>
        <end position="216"/>
    </location>
</feature>
<sequence>MKKCRKHLQDSTSTIGVCATCLRERLEVILAVQAQAQAQNQAQTHDEDEDQLPATALSSNNQSEKNADEENNPPPINANDSVPLQVSRQKSDFAGRKDDDNDNDTVVYRTPQVGPPFSATASSECDGKTPKKKFGKFWNPTSLFRTRSNKTEISHRESATMSRSWLSMIFRESRKNNNGGGASNFRQSDREPERLGGENDENDRSSSTGSRISGETSPKRRNQSAPVRRSRSVQPEKSGFKWAYCLSPLVRVEPNSNQNLVHNHKETVQESGSTLGGGAQQITFTPTASFCSSRSRKLANFGRVAHNR</sequence>
<feature type="region of interest" description="Disordered" evidence="1">
    <location>
        <begin position="173"/>
        <end position="234"/>
    </location>
</feature>
<comment type="caution">
    <text evidence="2">The sequence shown here is derived from an EMBL/GenBank/DDBJ whole genome shotgun (WGS) entry which is preliminary data.</text>
</comment>
<organism evidence="2 3">
    <name type="scientific">Stylosanthes scabra</name>
    <dbReference type="NCBI Taxonomy" id="79078"/>
    <lineage>
        <taxon>Eukaryota</taxon>
        <taxon>Viridiplantae</taxon>
        <taxon>Streptophyta</taxon>
        <taxon>Embryophyta</taxon>
        <taxon>Tracheophyta</taxon>
        <taxon>Spermatophyta</taxon>
        <taxon>Magnoliopsida</taxon>
        <taxon>eudicotyledons</taxon>
        <taxon>Gunneridae</taxon>
        <taxon>Pentapetalae</taxon>
        <taxon>rosids</taxon>
        <taxon>fabids</taxon>
        <taxon>Fabales</taxon>
        <taxon>Fabaceae</taxon>
        <taxon>Papilionoideae</taxon>
        <taxon>50 kb inversion clade</taxon>
        <taxon>dalbergioids sensu lato</taxon>
        <taxon>Dalbergieae</taxon>
        <taxon>Pterocarpus clade</taxon>
        <taxon>Stylosanthes</taxon>
    </lineage>
</organism>
<dbReference type="Proteomes" id="UP001341840">
    <property type="component" value="Unassembled WGS sequence"/>
</dbReference>
<dbReference type="PANTHER" id="PTHR35486:SF1">
    <property type="entry name" value="OS02G0689500 PROTEIN"/>
    <property type="match status" value="1"/>
</dbReference>
<dbReference type="PANTHER" id="PTHR35486">
    <property type="entry name" value="EXPRESSED PROTEIN"/>
    <property type="match status" value="1"/>
</dbReference>
<feature type="compositionally biased region" description="Basic and acidic residues" evidence="1">
    <location>
        <begin position="187"/>
        <end position="197"/>
    </location>
</feature>
<protein>
    <submittedName>
        <fullName evidence="2">Uncharacterized protein</fullName>
    </submittedName>
</protein>
<feature type="compositionally biased region" description="Basic and acidic residues" evidence="1">
    <location>
        <begin position="89"/>
        <end position="99"/>
    </location>
</feature>
<feature type="compositionally biased region" description="Polar residues" evidence="1">
    <location>
        <begin position="78"/>
        <end position="88"/>
    </location>
</feature>
<name>A0ABU6Y6R8_9FABA</name>
<accession>A0ABU6Y6R8</accession>
<gene>
    <name evidence="2" type="ORF">PIB30_008855</name>
</gene>
<keyword evidence="3" id="KW-1185">Reference proteome</keyword>
<proteinExistence type="predicted"/>
<dbReference type="EMBL" id="JASCZI010241675">
    <property type="protein sequence ID" value="MED6204413.1"/>
    <property type="molecule type" value="Genomic_DNA"/>
</dbReference>
<evidence type="ECO:0000313" key="2">
    <source>
        <dbReference type="EMBL" id="MED6204413.1"/>
    </source>
</evidence>
<evidence type="ECO:0000313" key="3">
    <source>
        <dbReference type="Proteomes" id="UP001341840"/>
    </source>
</evidence>
<evidence type="ECO:0000256" key="1">
    <source>
        <dbReference type="SAM" id="MobiDB-lite"/>
    </source>
</evidence>